<reference evidence="2" key="1">
    <citation type="submission" date="2021-02" db="EMBL/GenBank/DDBJ databases">
        <authorList>
            <person name="Nowell W R."/>
        </authorList>
    </citation>
    <scope>NUCLEOTIDE SEQUENCE</scope>
</reference>
<gene>
    <name evidence="2" type="ORF">BYL167_LOCUS53649</name>
    <name evidence="3" type="ORF">GIL414_LOCUS67551</name>
</gene>
<evidence type="ECO:0000313" key="3">
    <source>
        <dbReference type="EMBL" id="CAF5175522.1"/>
    </source>
</evidence>
<dbReference type="EMBL" id="CAJOBH010181567">
    <property type="protein sequence ID" value="CAF4940659.1"/>
    <property type="molecule type" value="Genomic_DNA"/>
</dbReference>
<comment type="caution">
    <text evidence="2">The sequence shown here is derived from an EMBL/GenBank/DDBJ whole genome shotgun (WGS) entry which is preliminary data.</text>
</comment>
<keyword evidence="1" id="KW-0472">Membrane</keyword>
<proteinExistence type="predicted"/>
<feature type="transmembrane region" description="Helical" evidence="1">
    <location>
        <begin position="64"/>
        <end position="87"/>
    </location>
</feature>
<evidence type="ECO:0000256" key="1">
    <source>
        <dbReference type="SAM" id="Phobius"/>
    </source>
</evidence>
<name>A0A8S3CPM9_9BILA</name>
<keyword evidence="1" id="KW-0812">Transmembrane</keyword>
<organism evidence="2 4">
    <name type="scientific">Rotaria magnacalcarata</name>
    <dbReference type="NCBI Taxonomy" id="392030"/>
    <lineage>
        <taxon>Eukaryota</taxon>
        <taxon>Metazoa</taxon>
        <taxon>Spiralia</taxon>
        <taxon>Gnathifera</taxon>
        <taxon>Rotifera</taxon>
        <taxon>Eurotatoria</taxon>
        <taxon>Bdelloidea</taxon>
        <taxon>Philodinida</taxon>
        <taxon>Philodinidae</taxon>
        <taxon>Rotaria</taxon>
    </lineage>
</organism>
<dbReference type="EMBL" id="CAJOBJ010326174">
    <property type="protein sequence ID" value="CAF5175522.1"/>
    <property type="molecule type" value="Genomic_DNA"/>
</dbReference>
<sequence>MQECTNKRKSFLESQYTLQSNTKQLDDDCNSPDLANDRTSVSSKVTTWFRRVGAKICGPKCTNLLIGMLIGSLVGGIALAATLTMMLTPGPGKH</sequence>
<accession>A0A8S3CPM9</accession>
<dbReference type="Proteomes" id="UP000681967">
    <property type="component" value="Unassembled WGS sequence"/>
</dbReference>
<dbReference type="Proteomes" id="UP000681720">
    <property type="component" value="Unassembled WGS sequence"/>
</dbReference>
<keyword evidence="1" id="KW-1133">Transmembrane helix</keyword>
<evidence type="ECO:0000313" key="2">
    <source>
        <dbReference type="EMBL" id="CAF4940659.1"/>
    </source>
</evidence>
<evidence type="ECO:0000313" key="4">
    <source>
        <dbReference type="Proteomes" id="UP000681967"/>
    </source>
</evidence>
<dbReference type="AlphaFoldDB" id="A0A8S3CPM9"/>
<protein>
    <submittedName>
        <fullName evidence="2">Uncharacterized protein</fullName>
    </submittedName>
</protein>